<evidence type="ECO:0000313" key="3">
    <source>
        <dbReference type="EMBL" id="KAK2073576.1"/>
    </source>
</evidence>
<dbReference type="Gene3D" id="3.20.20.190">
    <property type="entry name" value="Phosphatidylinositol (PI) phosphodiesterase"/>
    <property type="match status" value="1"/>
</dbReference>
<dbReference type="Proteomes" id="UP001217918">
    <property type="component" value="Unassembled WGS sequence"/>
</dbReference>
<dbReference type="InterPro" id="IPR051057">
    <property type="entry name" value="PI-PLC_domain"/>
</dbReference>
<comment type="caution">
    <text evidence="3">The sequence shown here is derived from an EMBL/GenBank/DDBJ whole genome shotgun (WGS) entry which is preliminary data.</text>
</comment>
<dbReference type="SUPFAM" id="SSF51695">
    <property type="entry name" value="PLC-like phosphodiesterases"/>
    <property type="match status" value="1"/>
</dbReference>
<dbReference type="InterPro" id="IPR017946">
    <property type="entry name" value="PLC-like_Pdiesterase_TIM-brl"/>
</dbReference>
<dbReference type="CDD" id="cd08586">
    <property type="entry name" value="PI-PLCc_BcPLC_like"/>
    <property type="match status" value="1"/>
</dbReference>
<organism evidence="3 4">
    <name type="scientific">Phyllachora maydis</name>
    <dbReference type="NCBI Taxonomy" id="1825666"/>
    <lineage>
        <taxon>Eukaryota</taxon>
        <taxon>Fungi</taxon>
        <taxon>Dikarya</taxon>
        <taxon>Ascomycota</taxon>
        <taxon>Pezizomycotina</taxon>
        <taxon>Sordariomycetes</taxon>
        <taxon>Sordariomycetidae</taxon>
        <taxon>Phyllachorales</taxon>
        <taxon>Phyllachoraceae</taxon>
        <taxon>Phyllachora</taxon>
    </lineage>
</organism>
<dbReference type="PANTHER" id="PTHR13593">
    <property type="match status" value="1"/>
</dbReference>
<dbReference type="PROSITE" id="PS50007">
    <property type="entry name" value="PIPLC_X_DOMAIN"/>
    <property type="match status" value="1"/>
</dbReference>
<evidence type="ECO:0000256" key="1">
    <source>
        <dbReference type="SAM" id="MobiDB-lite"/>
    </source>
</evidence>
<evidence type="ECO:0000259" key="2">
    <source>
        <dbReference type="SMART" id="SM00148"/>
    </source>
</evidence>
<dbReference type="PANTHER" id="PTHR13593:SF113">
    <property type="entry name" value="SI:DKEY-266F7.9"/>
    <property type="match status" value="1"/>
</dbReference>
<name>A0AAD9MIX8_9PEZI</name>
<dbReference type="Pfam" id="PF00388">
    <property type="entry name" value="PI-PLC-X"/>
    <property type="match status" value="1"/>
</dbReference>
<dbReference type="AlphaFoldDB" id="A0AAD9MIX8"/>
<accession>A0AAD9MIX8</accession>
<sequence>MSLTIRNLTITPLELKQIERFDGDPVHAGRVANLTAAFSGLINGTSGSGHGSETAARVGMTPRGDAPSSAEELTGLALAPFTALSTSIKAPEPGREVLRLRFERPGAGHRYRLDIPGPSPRTLIMTAEGGDGAKTFSAVYLPHASFLALFSSANLAAWMRELRGSYPLSALSIPGTHNSPTHHVALPSVRCQAVDVRAQLENGVRFLDVRVSAGPDDDDDDLALVHGVFPVSLTGTKWFKDLLVDVYAFLDANPSEAVLMSVKREGTGKATDQQLSRYLARRYLAGDDARRWFTTPRIPTLDEARGKVVLVRRFGLDEALQREHGGAGWGIDGSSWPDNCEDGTCGSGLIRVQDFYEVEHPTHITKKIDFVHKQLERCAEQLFAMPGAQAESKPPEHPSSRPVFVNFLSASNFFNASLWPENIAAKLNPSIIDYLCTRHGDSGMGPNQLDVGHGATGVVVTDWVGRNGDWDLVRCIVGWNSMLQLKS</sequence>
<dbReference type="GO" id="GO:0008081">
    <property type="term" value="F:phosphoric diester hydrolase activity"/>
    <property type="evidence" value="ECO:0007669"/>
    <property type="project" value="InterPro"/>
</dbReference>
<proteinExistence type="predicted"/>
<gene>
    <name evidence="3" type="ORF">P8C59_007851</name>
</gene>
<dbReference type="InterPro" id="IPR000909">
    <property type="entry name" value="PLipase_C_PInositol-sp_X_dom"/>
</dbReference>
<feature type="region of interest" description="Disordered" evidence="1">
    <location>
        <begin position="44"/>
        <end position="67"/>
    </location>
</feature>
<dbReference type="SMART" id="SM00148">
    <property type="entry name" value="PLCXc"/>
    <property type="match status" value="1"/>
</dbReference>
<reference evidence="3" key="1">
    <citation type="journal article" date="2023" name="Mol. Plant Microbe Interact.">
        <title>Elucidating the Obligate Nature and Biological Capacity of an Invasive Fungal Corn Pathogen.</title>
        <authorList>
            <person name="MacCready J.S."/>
            <person name="Roggenkamp E.M."/>
            <person name="Gdanetz K."/>
            <person name="Chilvers M.I."/>
        </authorList>
    </citation>
    <scope>NUCLEOTIDE SEQUENCE</scope>
    <source>
        <strain evidence="3">PM02</strain>
    </source>
</reference>
<feature type="domain" description="Phosphatidylinositol-specific phospholipase C X" evidence="2">
    <location>
        <begin position="165"/>
        <end position="313"/>
    </location>
</feature>
<evidence type="ECO:0000313" key="4">
    <source>
        <dbReference type="Proteomes" id="UP001217918"/>
    </source>
</evidence>
<dbReference type="EMBL" id="JAQQPM010000007">
    <property type="protein sequence ID" value="KAK2073576.1"/>
    <property type="molecule type" value="Genomic_DNA"/>
</dbReference>
<protein>
    <recommendedName>
        <fullName evidence="2">Phosphatidylinositol-specific phospholipase C X domain-containing protein</fullName>
    </recommendedName>
</protein>
<dbReference type="GO" id="GO:0006629">
    <property type="term" value="P:lipid metabolic process"/>
    <property type="evidence" value="ECO:0007669"/>
    <property type="project" value="InterPro"/>
</dbReference>
<keyword evidence="4" id="KW-1185">Reference proteome</keyword>